<keyword evidence="3 6" id="KW-0812">Transmembrane</keyword>
<comment type="subcellular location">
    <subcellularLocation>
        <location evidence="1">Cell membrane</location>
        <topology evidence="1">Multi-pass membrane protein</topology>
    </subcellularLocation>
</comment>
<dbReference type="Pfam" id="PF03788">
    <property type="entry name" value="LrgA"/>
    <property type="match status" value="1"/>
</dbReference>
<evidence type="ECO:0000256" key="2">
    <source>
        <dbReference type="ARBA" id="ARBA00022475"/>
    </source>
</evidence>
<dbReference type="AlphaFoldDB" id="A0A6L5XLZ3"/>
<evidence type="ECO:0000256" key="5">
    <source>
        <dbReference type="ARBA" id="ARBA00023136"/>
    </source>
</evidence>
<gene>
    <name evidence="7" type="ORF">FYJ44_07245</name>
</gene>
<feature type="transmembrane region" description="Helical" evidence="6">
    <location>
        <begin position="88"/>
        <end position="112"/>
    </location>
</feature>
<dbReference type="GO" id="GO:0005886">
    <property type="term" value="C:plasma membrane"/>
    <property type="evidence" value="ECO:0007669"/>
    <property type="project" value="UniProtKB-SubCell"/>
</dbReference>
<keyword evidence="2" id="KW-1003">Cell membrane</keyword>
<evidence type="ECO:0000256" key="3">
    <source>
        <dbReference type="ARBA" id="ARBA00022692"/>
    </source>
</evidence>
<evidence type="ECO:0000256" key="6">
    <source>
        <dbReference type="SAM" id="Phobius"/>
    </source>
</evidence>
<dbReference type="EMBL" id="VUMH01000006">
    <property type="protein sequence ID" value="MSS27841.1"/>
    <property type="molecule type" value="Genomic_DNA"/>
</dbReference>
<evidence type="ECO:0000313" key="8">
    <source>
        <dbReference type="Proteomes" id="UP000477488"/>
    </source>
</evidence>
<sequence>MRQTWRLLWQTAVLAAIAWLADYAVTVLDLPVPGNVLGIMVLFLLLSAGVVKERWISEAASFLLRHLVFFFIPVAVGLMNWGEVFYDYGWVLLGAIVGSTALPLLVTGWLAGALRRRPEKEKAQCS</sequence>
<name>A0A6L5XLZ3_9BACT</name>
<proteinExistence type="predicted"/>
<dbReference type="PANTHER" id="PTHR33931:SF2">
    <property type="entry name" value="HOLIN-LIKE PROTEIN CIDA"/>
    <property type="match status" value="1"/>
</dbReference>
<protein>
    <submittedName>
        <fullName evidence="7">CidA/LrgA family protein</fullName>
    </submittedName>
</protein>
<dbReference type="InterPro" id="IPR005538">
    <property type="entry name" value="LrgA/CidA"/>
</dbReference>
<evidence type="ECO:0000313" key="7">
    <source>
        <dbReference type="EMBL" id="MSS27841.1"/>
    </source>
</evidence>
<evidence type="ECO:0000256" key="4">
    <source>
        <dbReference type="ARBA" id="ARBA00022989"/>
    </source>
</evidence>
<keyword evidence="4 6" id="KW-1133">Transmembrane helix</keyword>
<dbReference type="PANTHER" id="PTHR33931">
    <property type="entry name" value="HOLIN-LIKE PROTEIN CIDA-RELATED"/>
    <property type="match status" value="1"/>
</dbReference>
<organism evidence="7 8">
    <name type="scientific">Desulfovibrio porci</name>
    <dbReference type="NCBI Taxonomy" id="2605782"/>
    <lineage>
        <taxon>Bacteria</taxon>
        <taxon>Pseudomonadati</taxon>
        <taxon>Thermodesulfobacteriota</taxon>
        <taxon>Desulfovibrionia</taxon>
        <taxon>Desulfovibrionales</taxon>
        <taxon>Desulfovibrionaceae</taxon>
        <taxon>Desulfovibrio</taxon>
    </lineage>
</organism>
<comment type="caution">
    <text evidence="7">The sequence shown here is derived from an EMBL/GenBank/DDBJ whole genome shotgun (WGS) entry which is preliminary data.</text>
</comment>
<dbReference type="RefSeq" id="WP_154510697.1">
    <property type="nucleotide sequence ID" value="NZ_VUMH01000006.1"/>
</dbReference>
<feature type="transmembrane region" description="Helical" evidence="6">
    <location>
        <begin position="30"/>
        <end position="51"/>
    </location>
</feature>
<keyword evidence="5 6" id="KW-0472">Membrane</keyword>
<evidence type="ECO:0000256" key="1">
    <source>
        <dbReference type="ARBA" id="ARBA00004651"/>
    </source>
</evidence>
<dbReference type="Proteomes" id="UP000477488">
    <property type="component" value="Unassembled WGS sequence"/>
</dbReference>
<reference evidence="7 8" key="1">
    <citation type="submission" date="2019-09" db="EMBL/GenBank/DDBJ databases">
        <title>In-depth cultivation of the pig gut microbiome towards novel bacterial diversity and tailored functional studies.</title>
        <authorList>
            <person name="Wylensek D."/>
            <person name="Hitch T.C.A."/>
            <person name="Clavel T."/>
        </authorList>
    </citation>
    <scope>NUCLEOTIDE SEQUENCE [LARGE SCALE GENOMIC DNA]</scope>
    <source>
        <strain evidence="7 8">PG-178-WT-4</strain>
    </source>
</reference>
<keyword evidence="8" id="KW-1185">Reference proteome</keyword>
<feature type="transmembrane region" description="Helical" evidence="6">
    <location>
        <begin position="63"/>
        <end position="82"/>
    </location>
</feature>
<accession>A0A6L5XLZ3</accession>